<feature type="domain" description="YqaJ viral recombinase" evidence="3">
    <location>
        <begin position="12"/>
        <end position="146"/>
    </location>
</feature>
<evidence type="ECO:0000259" key="3">
    <source>
        <dbReference type="Pfam" id="PF09588"/>
    </source>
</evidence>
<dbReference type="Gene3D" id="3.90.320.10">
    <property type="match status" value="1"/>
</dbReference>
<dbReference type="GO" id="GO:0004519">
    <property type="term" value="F:endonuclease activity"/>
    <property type="evidence" value="ECO:0007669"/>
    <property type="project" value="UniProtKB-KW"/>
</dbReference>
<dbReference type="SUPFAM" id="SSF52980">
    <property type="entry name" value="Restriction endonuclease-like"/>
    <property type="match status" value="1"/>
</dbReference>
<keyword evidence="4" id="KW-0378">Hydrolase</keyword>
<protein>
    <submittedName>
        <fullName evidence="4">Putative phage-type endonuclease</fullName>
    </submittedName>
</protein>
<dbReference type="EMBL" id="QNRQ01000005">
    <property type="protein sequence ID" value="RBP39322.1"/>
    <property type="molecule type" value="Genomic_DNA"/>
</dbReference>
<evidence type="ECO:0000313" key="4">
    <source>
        <dbReference type="EMBL" id="RBP39322.1"/>
    </source>
</evidence>
<dbReference type="OrthoDB" id="9135654at2"/>
<feature type="region of interest" description="Disordered" evidence="2">
    <location>
        <begin position="469"/>
        <end position="492"/>
    </location>
</feature>
<keyword evidence="5" id="KW-1185">Reference proteome</keyword>
<dbReference type="InterPro" id="IPR011335">
    <property type="entry name" value="Restrct_endonuc-II-like"/>
</dbReference>
<accession>A0A366HCN3</accession>
<comment type="caution">
    <text evidence="4">The sequence shown here is derived from an EMBL/GenBank/DDBJ whole genome shotgun (WGS) entry which is preliminary data.</text>
</comment>
<dbReference type="InterPro" id="IPR019080">
    <property type="entry name" value="YqaJ_viral_recombinase"/>
</dbReference>
<dbReference type="Pfam" id="PF09588">
    <property type="entry name" value="YqaJ"/>
    <property type="match status" value="1"/>
</dbReference>
<name>A0A366HCN3_9BURK</name>
<dbReference type="InterPro" id="IPR016889">
    <property type="entry name" value="UCP028503"/>
</dbReference>
<evidence type="ECO:0000256" key="1">
    <source>
        <dbReference type="SAM" id="Coils"/>
    </source>
</evidence>
<dbReference type="Proteomes" id="UP000253628">
    <property type="component" value="Unassembled WGS sequence"/>
</dbReference>
<dbReference type="PIRSF" id="PIRSF028503">
    <property type="entry name" value="UCP028503"/>
    <property type="match status" value="1"/>
</dbReference>
<proteinExistence type="predicted"/>
<keyword evidence="4" id="KW-0540">Nuclease</keyword>
<dbReference type="RefSeq" id="WP_113933287.1">
    <property type="nucleotide sequence ID" value="NZ_JACCEU010000003.1"/>
</dbReference>
<evidence type="ECO:0000313" key="5">
    <source>
        <dbReference type="Proteomes" id="UP000253628"/>
    </source>
</evidence>
<sequence length="562" mass="62221">MEIVNCLQGSVDWHQHRRNHFNASDAPAMMGESPYKTRSELLHELHTGVSPEVTAATQRRFDDGHRYEALARPLGEEIIDDDLYPVVGSDGKLSASFDGLTMDESTGFEHKSLNDELRSVMTPDCTGADLPMHYQIQMEQQCMVSAAQRILFMASKWDGDELVEERHCWYTANPVLADKIRAGWAQFSSDLTEYAPVEYAEKPVADTIMQLPALAVQIRGEVVVSNLPAFKDAAIKFIETIKTDLETDEDFSNAEATVKFCESAEKNLELTKSAALGQTASIDELMKTIDFIQAELRTKRLTLTKLVATKKTTIKENAMIAARDAYAKHIESLDLEVKPIRIVCAQPDFAGAAKNKRTLASLHDAINTELANAKIAADAVAKGIRSKLAWCKENADGYGFLFMDMQQLVAKADEDFQLVVTTRIAEHKKAEAEKLEAQRVEIQKQEEEKARAVVAAEQEPVQAAPIVPAEQAASSEMRPRSTPIGYTGRQSTLPTTAPTLRLGHIADRLGFAVTADFLQSIGFEPAGRERSSVLFHESDFDRICVALIGHINSVRQQQLEVA</sequence>
<dbReference type="AlphaFoldDB" id="A0A366HCN3"/>
<keyword evidence="1" id="KW-0175">Coiled coil</keyword>
<keyword evidence="4" id="KW-0255">Endonuclease</keyword>
<gene>
    <name evidence="4" type="ORF">DFR37_105114</name>
</gene>
<evidence type="ECO:0000256" key="2">
    <source>
        <dbReference type="SAM" id="MobiDB-lite"/>
    </source>
</evidence>
<feature type="coiled-coil region" evidence="1">
    <location>
        <begin position="425"/>
        <end position="455"/>
    </location>
</feature>
<organism evidence="4 5">
    <name type="scientific">Eoetvoesiella caeni</name>
    <dbReference type="NCBI Taxonomy" id="645616"/>
    <lineage>
        <taxon>Bacteria</taxon>
        <taxon>Pseudomonadati</taxon>
        <taxon>Pseudomonadota</taxon>
        <taxon>Betaproteobacteria</taxon>
        <taxon>Burkholderiales</taxon>
        <taxon>Alcaligenaceae</taxon>
        <taxon>Eoetvoesiella</taxon>
    </lineage>
</organism>
<dbReference type="InterPro" id="IPR011604">
    <property type="entry name" value="PDDEXK-like_dom_sf"/>
</dbReference>
<reference evidence="4 5" key="1">
    <citation type="submission" date="2018-06" db="EMBL/GenBank/DDBJ databases">
        <title>Genomic Encyclopedia of Type Strains, Phase IV (KMG-IV): sequencing the most valuable type-strain genomes for metagenomic binning, comparative biology and taxonomic classification.</title>
        <authorList>
            <person name="Goeker M."/>
        </authorList>
    </citation>
    <scope>NUCLEOTIDE SEQUENCE [LARGE SCALE GENOMIC DNA]</scope>
    <source>
        <strain evidence="4 5">DSM 25520</strain>
    </source>
</reference>